<protein>
    <submittedName>
        <fullName evidence="1">ADP-ribosylation/Crystallin J1</fullName>
    </submittedName>
</protein>
<accession>A0A068NV32</accession>
<dbReference type="Proteomes" id="UP000027982">
    <property type="component" value="Chromosome"/>
</dbReference>
<dbReference type="eggNOG" id="COG2755">
    <property type="taxonomic scope" value="Bacteria"/>
</dbReference>
<dbReference type="AlphaFoldDB" id="A0A068NV32"/>
<name>A0A068NV32_FIMGI</name>
<proteinExistence type="predicted"/>
<evidence type="ECO:0000313" key="1">
    <source>
        <dbReference type="EMBL" id="AIE87311.1"/>
    </source>
</evidence>
<keyword evidence="2" id="KW-1185">Reference proteome</keyword>
<evidence type="ECO:0000313" key="2">
    <source>
        <dbReference type="Proteomes" id="UP000027982"/>
    </source>
</evidence>
<dbReference type="EMBL" id="CP007139">
    <property type="protein sequence ID" value="AIE87311.1"/>
    <property type="molecule type" value="Genomic_DNA"/>
</dbReference>
<dbReference type="KEGG" id="fgi:OP10G_3943"/>
<dbReference type="HOGENOM" id="CLU_143569_0_0_0"/>
<reference evidence="1 2" key="1">
    <citation type="journal article" date="2014" name="PLoS ONE">
        <title>The first complete genome sequence of the class fimbriimonadia in the phylum armatimonadetes.</title>
        <authorList>
            <person name="Hu Z.Y."/>
            <person name="Wang Y.Z."/>
            <person name="Im W.T."/>
            <person name="Wang S.Y."/>
            <person name="Zhao G.P."/>
            <person name="Zheng H.J."/>
            <person name="Quan Z.X."/>
        </authorList>
    </citation>
    <scope>NUCLEOTIDE SEQUENCE [LARGE SCALE GENOMIC DNA]</scope>
    <source>
        <strain evidence="1">Gsoil 348</strain>
    </source>
</reference>
<sequence length="112" mass="12789">MFRPVGQAELDLIEATGFQTFPPRLPIQPIFYPVLDQAYAEQIARDWNTRDAASGHVGYVTRFQVARPFVDRYEVQVVGASRHRELWVPAEELEEFNGHIVGAIEVICQFKA</sequence>
<dbReference type="STRING" id="661478.OP10G_3943"/>
<organism evidence="1 2">
    <name type="scientific">Fimbriimonas ginsengisoli Gsoil 348</name>
    <dbReference type="NCBI Taxonomy" id="661478"/>
    <lineage>
        <taxon>Bacteria</taxon>
        <taxon>Bacillati</taxon>
        <taxon>Armatimonadota</taxon>
        <taxon>Fimbriimonadia</taxon>
        <taxon>Fimbriimonadales</taxon>
        <taxon>Fimbriimonadaceae</taxon>
        <taxon>Fimbriimonas</taxon>
    </lineage>
</organism>
<gene>
    <name evidence="1" type="ORF">OP10G_3943</name>
</gene>